<dbReference type="InterPro" id="IPR046885">
    <property type="entry name" value="MnmA-like_C"/>
</dbReference>
<feature type="domain" description="tRNA-specific 2-thiouridylase MnmA-like central" evidence="13">
    <location>
        <begin position="474"/>
        <end position="541"/>
    </location>
</feature>
<dbReference type="Gene3D" id="2.30.30.280">
    <property type="entry name" value="Adenine nucleotide alpha hydrolases-like domains"/>
    <property type="match status" value="1"/>
</dbReference>
<comment type="similarity">
    <text evidence="2">Belongs to the MnmA/TRMU family.</text>
</comment>
<protein>
    <recommendedName>
        <fullName evidence="3">tRNA-5-taurinomethyluridine 2-sulfurtransferase</fullName>
        <ecNumber evidence="3">2.8.1.14</ecNumber>
    </recommendedName>
</protein>
<dbReference type="SUPFAM" id="SSF52402">
    <property type="entry name" value="Adenine nucleotide alpha hydrolases-like"/>
    <property type="match status" value="1"/>
</dbReference>
<dbReference type="GeneID" id="24425274"/>
<comment type="catalytic activity">
    <reaction evidence="11">
        <text>5-taurinomethyluridine(34) in tRNA + S-sulfanyl-L-cysteinyl-[protein] + AH2 + ATP = 5-taurinomethyl-2-thiouridine(34) in tRNA + L-cysteinyl-[protein] + A + AMP + diphosphate + H(+)</text>
        <dbReference type="Rhea" id="RHEA:47040"/>
        <dbReference type="Rhea" id="RHEA-COMP:10131"/>
        <dbReference type="Rhea" id="RHEA-COMP:11726"/>
        <dbReference type="Rhea" id="RHEA-COMP:11732"/>
        <dbReference type="Rhea" id="RHEA-COMP:11733"/>
        <dbReference type="ChEBI" id="CHEBI:13193"/>
        <dbReference type="ChEBI" id="CHEBI:15378"/>
        <dbReference type="ChEBI" id="CHEBI:17499"/>
        <dbReference type="ChEBI" id="CHEBI:29950"/>
        <dbReference type="ChEBI" id="CHEBI:30616"/>
        <dbReference type="ChEBI" id="CHEBI:33019"/>
        <dbReference type="ChEBI" id="CHEBI:61963"/>
        <dbReference type="ChEBI" id="CHEBI:87171"/>
        <dbReference type="ChEBI" id="CHEBI:87172"/>
        <dbReference type="ChEBI" id="CHEBI:456215"/>
        <dbReference type="EC" id="2.8.1.14"/>
    </reaction>
</comment>
<evidence type="ECO:0000256" key="5">
    <source>
        <dbReference type="ARBA" id="ARBA00022679"/>
    </source>
</evidence>
<dbReference type="FunFam" id="2.30.30.280:FF:000001">
    <property type="entry name" value="tRNA-specific 2-thiouridylase MnmA"/>
    <property type="match status" value="1"/>
</dbReference>
<evidence type="ECO:0000256" key="4">
    <source>
        <dbReference type="ARBA" id="ARBA00022555"/>
    </source>
</evidence>
<evidence type="ECO:0000313" key="15">
    <source>
        <dbReference type="Proteomes" id="UP000002899"/>
    </source>
</evidence>
<dbReference type="OrthoDB" id="3685at2759"/>
<dbReference type="InterPro" id="IPR014729">
    <property type="entry name" value="Rossmann-like_a/b/a_fold"/>
</dbReference>
<dbReference type="RefSeq" id="XP_012649242.1">
    <property type="nucleotide sequence ID" value="XM_012793788.1"/>
</dbReference>
<keyword evidence="4" id="KW-0820">tRNA-binding</keyword>
<dbReference type="Pfam" id="PF20258">
    <property type="entry name" value="tRNA_Me_trans_C"/>
    <property type="match status" value="1"/>
</dbReference>
<keyword evidence="6" id="KW-0819">tRNA processing</keyword>
<keyword evidence="10" id="KW-1015">Disulfide bond</keyword>
<evidence type="ECO:0000256" key="8">
    <source>
        <dbReference type="ARBA" id="ARBA00022840"/>
    </source>
</evidence>
<keyword evidence="8" id="KW-0067">ATP-binding</keyword>
<dbReference type="Gene3D" id="3.40.50.620">
    <property type="entry name" value="HUPs"/>
    <property type="match status" value="1"/>
</dbReference>
<dbReference type="InterPro" id="IPR051305">
    <property type="entry name" value="tRNA_2-thiouridylase_MnmA"/>
</dbReference>
<evidence type="ECO:0000259" key="12">
    <source>
        <dbReference type="Pfam" id="PF20258"/>
    </source>
</evidence>
<keyword evidence="7" id="KW-0547">Nucleotide-binding</keyword>
<name>A0A0K3AUG0_BABMR</name>
<dbReference type="EC" id="2.8.1.14" evidence="3"/>
<dbReference type="Pfam" id="PF03054">
    <property type="entry name" value="tRNA_Me_trans"/>
    <property type="match status" value="1"/>
</dbReference>
<proteinExistence type="inferred from homology"/>
<evidence type="ECO:0000256" key="3">
    <source>
        <dbReference type="ARBA" id="ARBA00011953"/>
    </source>
</evidence>
<dbReference type="PANTHER" id="PTHR43052">
    <property type="match status" value="1"/>
</dbReference>
<sequence>MGTGHRTICGCFVPANGHVRVAATNKGTNEELNVGNHDAHIQQTAFARELNARLVERLSKKFSSSSEHLTEVTRVASEIFPNPPKDEHFHLFNLSQFSPEFADQFGAKPYAKLQDCITPIYLAAIRYWHEGVERLAIDGTSNSLVGKTYLALMLSALHGNPLDELASIFESKGRTFEQLSRFTDGISQRICQELFRLIGFNTNKAAGYDDSEADMDKNDKFQFKRLVPKPALRNSLYRRSYGFEVHDLYRLRSKSSSPNKVAMLISGGVDSSVALWMLKSQGYNVHAFYLKAFGSDSPGCTVAEDIRYATDCCNVLGVPLHILPVEDVYNRAVMQYMVEGYRAGNTPNPDVICNREVKFGYFLNLATSEFGFDMVASGHYARINPQYFIPPQQSNGTQSSFVRFNELETSYYVNKDQTYFLSRLSSAQLGKMICPLGVHKKKMVRALAYINGLGTQARDDSMGVCFLGRLDLRQFLKAHLGETPGQIIDYKSKQVIGQHTGLYNYTIGQRQGLGVSIDHGGEEGGWFVVSKDAASNTLYVTKEYNSRHFTGRSCIRRAFSLAHVRWNNPILLNSHGINEADYIKAEWEPPITRRDIKTMQDLTLDRNVASTEKLFLKVRNGTVLYEAELKLSPPIRKGQGVTQHGWAVLDRSDPGLATGQYAALYRGNICIGSGIIYQSF</sequence>
<dbReference type="EMBL" id="LN871598">
    <property type="protein sequence ID" value="CTQ41231.1"/>
    <property type="molecule type" value="Genomic_DNA"/>
</dbReference>
<reference evidence="14 15" key="3">
    <citation type="journal article" date="2016" name="Sci. Rep.">
        <title>Genome-wide diversity and gene expression profiling of Babesia microti isolates identify polymorphic genes that mediate host-pathogen interactions.</title>
        <authorList>
            <person name="Silva J.C."/>
            <person name="Cornillot E."/>
            <person name="McCracken C."/>
            <person name="Usmani-Brown S."/>
            <person name="Dwivedi A."/>
            <person name="Ifeonu O.O."/>
            <person name="Crabtree J."/>
            <person name="Gotia H.T."/>
            <person name="Virji A.Z."/>
            <person name="Reynes C."/>
            <person name="Colinge J."/>
            <person name="Kumar V."/>
            <person name="Lawres L."/>
            <person name="Pazzi J.E."/>
            <person name="Pablo J.V."/>
            <person name="Hung C."/>
            <person name="Brancato J."/>
            <person name="Kumari P."/>
            <person name="Orvis J."/>
            <person name="Tretina K."/>
            <person name="Chibucos M."/>
            <person name="Ott S."/>
            <person name="Sadzewicz L."/>
            <person name="Sengamalay N."/>
            <person name="Shetty A.C."/>
            <person name="Su Q."/>
            <person name="Tallon L."/>
            <person name="Fraser C.M."/>
            <person name="Frutos R."/>
            <person name="Molina D.M."/>
            <person name="Krause P.J."/>
            <person name="Ben Mamoun C."/>
        </authorList>
    </citation>
    <scope>NUCLEOTIDE SEQUENCE [LARGE SCALE GENOMIC DNA]</scope>
    <source>
        <strain evidence="14 15">RI</strain>
    </source>
</reference>
<organism evidence="14 15">
    <name type="scientific">Babesia microti (strain RI)</name>
    <dbReference type="NCBI Taxonomy" id="1133968"/>
    <lineage>
        <taxon>Eukaryota</taxon>
        <taxon>Sar</taxon>
        <taxon>Alveolata</taxon>
        <taxon>Apicomplexa</taxon>
        <taxon>Aconoidasida</taxon>
        <taxon>Piroplasmida</taxon>
        <taxon>Babesiidae</taxon>
        <taxon>Babesia</taxon>
    </lineage>
</organism>
<evidence type="ECO:0000259" key="13">
    <source>
        <dbReference type="Pfam" id="PF20259"/>
    </source>
</evidence>
<evidence type="ECO:0000256" key="7">
    <source>
        <dbReference type="ARBA" id="ARBA00022741"/>
    </source>
</evidence>
<accession>A0A0K3AUG0</accession>
<keyword evidence="15" id="KW-1185">Reference proteome</keyword>
<dbReference type="GO" id="GO:0000049">
    <property type="term" value="F:tRNA binding"/>
    <property type="evidence" value="ECO:0007669"/>
    <property type="project" value="UniProtKB-KW"/>
</dbReference>
<evidence type="ECO:0000256" key="1">
    <source>
        <dbReference type="ARBA" id="ARBA00003986"/>
    </source>
</evidence>
<dbReference type="NCBIfam" id="TIGR00420">
    <property type="entry name" value="trmU"/>
    <property type="match status" value="1"/>
</dbReference>
<reference evidence="14 15" key="1">
    <citation type="journal article" date="2012" name="Nucleic Acids Res.">
        <title>Sequencing of the smallest Apicomplexan genome from the human pathogen Babesia microti.</title>
        <authorList>
            <person name="Cornillot E."/>
            <person name="Hadj-Kaddour K."/>
            <person name="Dassouli A."/>
            <person name="Noel B."/>
            <person name="Ranwez V."/>
            <person name="Vacherie B."/>
            <person name="Augagneur Y."/>
            <person name="Bres V."/>
            <person name="Duclos A."/>
            <person name="Randazzo S."/>
            <person name="Carcy B."/>
            <person name="Debierre-Grockiego F."/>
            <person name="Delbecq S."/>
            <person name="Moubri-Menage K."/>
            <person name="Shams-Eldin H."/>
            <person name="Usmani-Brown S."/>
            <person name="Bringaud F."/>
            <person name="Wincker P."/>
            <person name="Vivares C.P."/>
            <person name="Schwarz R.T."/>
            <person name="Schetters T.P."/>
            <person name="Krause P.J."/>
            <person name="Gorenflot A."/>
            <person name="Berry V."/>
            <person name="Barbe V."/>
            <person name="Ben Mamoun C."/>
        </authorList>
    </citation>
    <scope>NUCLEOTIDE SEQUENCE [LARGE SCALE GENOMIC DNA]</scope>
    <source>
        <strain evidence="14 15">RI</strain>
    </source>
</reference>
<evidence type="ECO:0000256" key="11">
    <source>
        <dbReference type="ARBA" id="ARBA00049564"/>
    </source>
</evidence>
<evidence type="ECO:0000313" key="14">
    <source>
        <dbReference type="EMBL" id="CTQ41231.1"/>
    </source>
</evidence>
<dbReference type="Pfam" id="PF20259">
    <property type="entry name" value="tRNA_Me_trans_M"/>
    <property type="match status" value="1"/>
</dbReference>
<comment type="function">
    <text evidence="1">Catalyzes the 2-thiolation of uridine at the wobble position (U34) of mitochondrial tRNA(Lys), tRNA(Glu) and tRNA(Gln). Required for the formation of 5-taurinomethyl-2-thiouridine (tm5s2U) of mitochondrial tRNA(Lys), tRNA(Glu), and tRNA(Gln) at the wobble position. ATP is required to activate the C2 atom of the wobble base.</text>
</comment>
<dbReference type="InterPro" id="IPR023382">
    <property type="entry name" value="MnmA-like_central_sf"/>
</dbReference>
<evidence type="ECO:0000256" key="6">
    <source>
        <dbReference type="ARBA" id="ARBA00022694"/>
    </source>
</evidence>
<dbReference type="InterPro" id="IPR046884">
    <property type="entry name" value="MnmA-like_central"/>
</dbReference>
<feature type="domain" description="tRNA-specific 2-thiouridylase MnmA-like C-terminal" evidence="12">
    <location>
        <begin position="610"/>
        <end position="676"/>
    </location>
</feature>
<dbReference type="GO" id="GO:0005524">
    <property type="term" value="F:ATP binding"/>
    <property type="evidence" value="ECO:0007669"/>
    <property type="project" value="UniProtKB-KW"/>
</dbReference>
<dbReference type="VEuPathDB" id="PiroplasmaDB:BMR1_03g03155"/>
<keyword evidence="5 14" id="KW-0808">Transferase</keyword>
<dbReference type="GO" id="GO:0008033">
    <property type="term" value="P:tRNA processing"/>
    <property type="evidence" value="ECO:0007669"/>
    <property type="project" value="UniProtKB-KW"/>
</dbReference>
<dbReference type="PANTHER" id="PTHR43052:SF1">
    <property type="entry name" value="TRNA-5-TAURINOMETHYLURIDINE 2-SULFURTRANSFERASE"/>
    <property type="match status" value="1"/>
</dbReference>
<dbReference type="InterPro" id="IPR004506">
    <property type="entry name" value="MnmA-like"/>
</dbReference>
<evidence type="ECO:0000256" key="10">
    <source>
        <dbReference type="ARBA" id="ARBA00023157"/>
    </source>
</evidence>
<dbReference type="CDD" id="cd01998">
    <property type="entry name" value="MnmA_TRMU-like"/>
    <property type="match status" value="1"/>
</dbReference>
<dbReference type="GO" id="GO:0061708">
    <property type="term" value="F:tRNA-5-taurinomethyluridine 2-sulfurtransferase"/>
    <property type="evidence" value="ECO:0007669"/>
    <property type="project" value="UniProtKB-EC"/>
</dbReference>
<evidence type="ECO:0000256" key="9">
    <source>
        <dbReference type="ARBA" id="ARBA00022884"/>
    </source>
</evidence>
<gene>
    <name evidence="14" type="ORF">BMR1_03g03155</name>
</gene>
<keyword evidence="9" id="KW-0694">RNA-binding</keyword>
<reference evidence="14 15" key="2">
    <citation type="journal article" date="2013" name="PLoS ONE">
        <title>Whole genome mapping and re-organization of the nuclear and mitochondrial genomes of Babesia microti isolates.</title>
        <authorList>
            <person name="Cornillot E."/>
            <person name="Dassouli A."/>
            <person name="Garg A."/>
            <person name="Pachikara N."/>
            <person name="Randazzo S."/>
            <person name="Depoix D."/>
            <person name="Carcy B."/>
            <person name="Delbecq S."/>
            <person name="Frutos R."/>
            <person name="Silva J.C."/>
            <person name="Sutton R."/>
            <person name="Krause P.J."/>
            <person name="Mamoun C.B."/>
        </authorList>
    </citation>
    <scope>NUCLEOTIDE SEQUENCE [LARGE SCALE GENOMIC DNA]</scope>
    <source>
        <strain evidence="14 15">RI</strain>
    </source>
</reference>
<dbReference type="KEGG" id="bmic:BMR1_03g03155"/>
<dbReference type="AlphaFoldDB" id="A0A0K3AUG0"/>
<dbReference type="Gene3D" id="2.40.30.10">
    <property type="entry name" value="Translation factors"/>
    <property type="match status" value="1"/>
</dbReference>
<evidence type="ECO:0000256" key="2">
    <source>
        <dbReference type="ARBA" id="ARBA00006191"/>
    </source>
</evidence>
<dbReference type="Proteomes" id="UP000002899">
    <property type="component" value="Chromosome III"/>
</dbReference>